<dbReference type="Proteomes" id="UP001595844">
    <property type="component" value="Unassembled WGS sequence"/>
</dbReference>
<gene>
    <name evidence="1" type="ORF">ACFO5K_16705</name>
</gene>
<reference evidence="2" key="1">
    <citation type="journal article" date="2019" name="Int. J. Syst. Evol. Microbiol.">
        <title>The Global Catalogue of Microorganisms (GCM) 10K type strain sequencing project: providing services to taxonomists for standard genome sequencing and annotation.</title>
        <authorList>
            <consortium name="The Broad Institute Genomics Platform"/>
            <consortium name="The Broad Institute Genome Sequencing Center for Infectious Disease"/>
            <person name="Wu L."/>
            <person name="Ma J."/>
        </authorList>
    </citation>
    <scope>NUCLEOTIDE SEQUENCE [LARGE SCALE GENOMIC DNA]</scope>
    <source>
        <strain evidence="2">IBRC-M 10490</strain>
    </source>
</reference>
<name>A0ABV8VK58_9NOCA</name>
<accession>A0ABV8VK58</accession>
<sequence length="367" mass="42036">MSKDSSPESWKMEPHTAAKHEILRHYLGAWFPILSKWNGRVLYIDGFAGRGRYDDGSEGSPQIALRRLLTHSYLPQMSNCEFVFFFIEKDNENVAALEVELDALKAEFPNWPANIKTRIINGSFDEKMNELFEQVREQNRQLAPTFAFIDPFGYTKFPMDLLAEIANTPKSELFINFMVGFVQRFIARDKQQTPMRELYGMEVADVLKDYDPTSNRIEHLTEVYAQSLRGRTKLPYIQRFSMVNKTGNVSYALIHATASELGVKRMKAAMWSVDPGGNYRFSDRTHGEAVLFEPTPDLTPLRAAVVEKFAGARGVTRDKVDWFVILETSYRETHVIATLTELEKMGKITVFRPPGKRGFSPTVTFDF</sequence>
<comment type="caution">
    <text evidence="1">The sequence shown here is derived from an EMBL/GenBank/DDBJ whole genome shotgun (WGS) entry which is preliminary data.</text>
</comment>
<keyword evidence="2" id="KW-1185">Reference proteome</keyword>
<dbReference type="NCBIfam" id="TIGR04474">
    <property type="entry name" value="tcm_partner"/>
    <property type="match status" value="1"/>
</dbReference>
<evidence type="ECO:0000313" key="2">
    <source>
        <dbReference type="Proteomes" id="UP001595844"/>
    </source>
</evidence>
<dbReference type="EMBL" id="JBHSDL010000014">
    <property type="protein sequence ID" value="MFC4375743.1"/>
    <property type="molecule type" value="Genomic_DNA"/>
</dbReference>
<protein>
    <submittedName>
        <fullName evidence="1">Three-Cys-motif partner protein TcmP</fullName>
    </submittedName>
</protein>
<organism evidence="1 2">
    <name type="scientific">Nocardia halotolerans</name>
    <dbReference type="NCBI Taxonomy" id="1755878"/>
    <lineage>
        <taxon>Bacteria</taxon>
        <taxon>Bacillati</taxon>
        <taxon>Actinomycetota</taxon>
        <taxon>Actinomycetes</taxon>
        <taxon>Mycobacteriales</taxon>
        <taxon>Nocardiaceae</taxon>
        <taxon>Nocardia</taxon>
    </lineage>
</organism>
<evidence type="ECO:0000313" key="1">
    <source>
        <dbReference type="EMBL" id="MFC4375743.1"/>
    </source>
</evidence>
<proteinExistence type="predicted"/>
<dbReference type="InterPro" id="IPR031009">
    <property type="entry name" value="Tcm_partner"/>
</dbReference>
<dbReference type="RefSeq" id="WP_378562945.1">
    <property type="nucleotide sequence ID" value="NZ_JBHSDL010000014.1"/>
</dbReference>